<dbReference type="PIRSF" id="PIRSF005739">
    <property type="entry name" value="O-mtase"/>
    <property type="match status" value="1"/>
</dbReference>
<dbReference type="InterPro" id="IPR001077">
    <property type="entry name" value="COMT_C"/>
</dbReference>
<feature type="domain" description="O-methyltransferase C-terminal" evidence="5">
    <location>
        <begin position="125"/>
        <end position="329"/>
    </location>
</feature>
<dbReference type="PROSITE" id="PS51683">
    <property type="entry name" value="SAM_OMT_II"/>
    <property type="match status" value="1"/>
</dbReference>
<evidence type="ECO:0000259" key="6">
    <source>
        <dbReference type="Pfam" id="PF08100"/>
    </source>
</evidence>
<comment type="caution">
    <text evidence="7">The sequence shown here is derived from an EMBL/GenBank/DDBJ whole genome shotgun (WGS) entry which is preliminary data.</text>
</comment>
<feature type="domain" description="O-methyltransferase dimerisation" evidence="6">
    <location>
        <begin position="32"/>
        <end position="98"/>
    </location>
</feature>
<keyword evidence="3" id="KW-0949">S-adenosyl-L-methionine</keyword>
<proteinExistence type="predicted"/>
<protein>
    <submittedName>
        <fullName evidence="7">O-methyltransferase</fullName>
    </submittedName>
</protein>
<feature type="active site" description="Proton acceptor" evidence="4">
    <location>
        <position position="258"/>
    </location>
</feature>
<dbReference type="GO" id="GO:0046983">
    <property type="term" value="F:protein dimerization activity"/>
    <property type="evidence" value="ECO:0007669"/>
    <property type="project" value="InterPro"/>
</dbReference>
<name>A0A428WWA8_AMYBA</name>
<reference evidence="7 8" key="1">
    <citation type="submission" date="2018-05" db="EMBL/GenBank/DDBJ databases">
        <title>Evolution of GPA BGCs.</title>
        <authorList>
            <person name="Waglechner N."/>
            <person name="Wright G.D."/>
        </authorList>
    </citation>
    <scope>NUCLEOTIDE SEQUENCE [LARGE SCALE GENOMIC DNA]</scope>
    <source>
        <strain evidence="7 8">DSM 5908</strain>
    </source>
</reference>
<dbReference type="InterPro" id="IPR029063">
    <property type="entry name" value="SAM-dependent_MTases_sf"/>
</dbReference>
<gene>
    <name evidence="7" type="ORF">DMA12_09110</name>
</gene>
<evidence type="ECO:0000256" key="4">
    <source>
        <dbReference type="PIRSR" id="PIRSR005739-1"/>
    </source>
</evidence>
<dbReference type="Proteomes" id="UP000286716">
    <property type="component" value="Unassembled WGS sequence"/>
</dbReference>
<dbReference type="CDD" id="cd02440">
    <property type="entry name" value="AdoMet_MTases"/>
    <property type="match status" value="1"/>
</dbReference>
<dbReference type="Gene3D" id="1.10.287.1350">
    <property type="match status" value="1"/>
</dbReference>
<dbReference type="Gene3D" id="1.10.10.10">
    <property type="entry name" value="Winged helix-like DNA-binding domain superfamily/Winged helix DNA-binding domain"/>
    <property type="match status" value="1"/>
</dbReference>
<evidence type="ECO:0000256" key="3">
    <source>
        <dbReference type="ARBA" id="ARBA00022691"/>
    </source>
</evidence>
<dbReference type="EMBL" id="QHHU01000010">
    <property type="protein sequence ID" value="RSM47374.1"/>
    <property type="molecule type" value="Genomic_DNA"/>
</dbReference>
<accession>A0A428WWA8</accession>
<dbReference type="PANTHER" id="PTHR43712">
    <property type="entry name" value="PUTATIVE (AFU_ORTHOLOGUE AFUA_4G14580)-RELATED"/>
    <property type="match status" value="1"/>
</dbReference>
<evidence type="ECO:0000259" key="5">
    <source>
        <dbReference type="Pfam" id="PF00891"/>
    </source>
</evidence>
<keyword evidence="2 7" id="KW-0808">Transferase</keyword>
<dbReference type="RefSeq" id="WP_020639072.1">
    <property type="nucleotide sequence ID" value="NZ_QHHU01000010.1"/>
</dbReference>
<dbReference type="GO" id="GO:0008171">
    <property type="term" value="F:O-methyltransferase activity"/>
    <property type="evidence" value="ECO:0007669"/>
    <property type="project" value="InterPro"/>
</dbReference>
<keyword evidence="8" id="KW-1185">Reference proteome</keyword>
<dbReference type="Gene3D" id="3.40.50.150">
    <property type="entry name" value="Vaccinia Virus protein VP39"/>
    <property type="match status" value="1"/>
</dbReference>
<evidence type="ECO:0000256" key="1">
    <source>
        <dbReference type="ARBA" id="ARBA00022603"/>
    </source>
</evidence>
<sequence>MTQLPDIRTGEDADVLRERQNAVLGSGGHVWHVISVLAELGIADLLADGPVPITELAAATETDASALRRVLRCAAAVGIFTELEDSRFALSPLAEGLVSTRVGGLRPMVRFHNMDFVRKSYARILHSVRTGEPAFDQVFGMPFHEYLEHDEELARFYAGFLTHFSKRLADRFVGRLGLDRFDRIADLGAGTGHFLARMLVDRPPARGWLFDQPNALDTAVKVLAEHGVAERVTVVAGDLFTGELPAGCDLYTLKSVLHRLSDERAGTVLRRIREAMGGPGGTVIVIDQIVPPLDEWDHAKAIDIDTLVLYGGKERTLAEWTELFDEAGFVLQGKPEARGWAHLEIKPAW</sequence>
<dbReference type="SUPFAM" id="SSF53335">
    <property type="entry name" value="S-adenosyl-L-methionine-dependent methyltransferases"/>
    <property type="match status" value="1"/>
</dbReference>
<organism evidence="7 8">
    <name type="scientific">Amycolatopsis balhimycina DSM 5908</name>
    <dbReference type="NCBI Taxonomy" id="1081091"/>
    <lineage>
        <taxon>Bacteria</taxon>
        <taxon>Bacillati</taxon>
        <taxon>Actinomycetota</taxon>
        <taxon>Actinomycetes</taxon>
        <taxon>Pseudonocardiales</taxon>
        <taxon>Pseudonocardiaceae</taxon>
        <taxon>Amycolatopsis</taxon>
    </lineage>
</organism>
<dbReference type="OrthoDB" id="3804952at2"/>
<dbReference type="PANTHER" id="PTHR43712:SF2">
    <property type="entry name" value="O-METHYLTRANSFERASE CICE"/>
    <property type="match status" value="1"/>
</dbReference>
<dbReference type="Pfam" id="PF00891">
    <property type="entry name" value="Methyltransf_2"/>
    <property type="match status" value="1"/>
</dbReference>
<dbReference type="AlphaFoldDB" id="A0A428WWA8"/>
<keyword evidence="1 7" id="KW-0489">Methyltransferase</keyword>
<dbReference type="InterPro" id="IPR036390">
    <property type="entry name" value="WH_DNA-bd_sf"/>
</dbReference>
<dbReference type="InterPro" id="IPR012967">
    <property type="entry name" value="COMT_dimerisation"/>
</dbReference>
<dbReference type="InterPro" id="IPR036388">
    <property type="entry name" value="WH-like_DNA-bd_sf"/>
</dbReference>
<dbReference type="SUPFAM" id="SSF46785">
    <property type="entry name" value="Winged helix' DNA-binding domain"/>
    <property type="match status" value="1"/>
</dbReference>
<dbReference type="Pfam" id="PF08100">
    <property type="entry name" value="Dimerisation"/>
    <property type="match status" value="1"/>
</dbReference>
<dbReference type="GO" id="GO:0032259">
    <property type="term" value="P:methylation"/>
    <property type="evidence" value="ECO:0007669"/>
    <property type="project" value="UniProtKB-KW"/>
</dbReference>
<evidence type="ECO:0000313" key="7">
    <source>
        <dbReference type="EMBL" id="RSM47374.1"/>
    </source>
</evidence>
<evidence type="ECO:0000256" key="2">
    <source>
        <dbReference type="ARBA" id="ARBA00022679"/>
    </source>
</evidence>
<dbReference type="InterPro" id="IPR016461">
    <property type="entry name" value="COMT-like"/>
</dbReference>
<evidence type="ECO:0000313" key="8">
    <source>
        <dbReference type="Proteomes" id="UP000286716"/>
    </source>
</evidence>